<keyword evidence="2" id="KW-1185">Reference proteome</keyword>
<dbReference type="Proteomes" id="UP000033033">
    <property type="component" value="Chromosome"/>
</dbReference>
<accession>A0A0E3QSN3</accession>
<dbReference type="AlphaFoldDB" id="A0A0E3QSN3"/>
<name>A0A0E3QSN3_METBA</name>
<dbReference type="EMBL" id="CP009528">
    <property type="protein sequence ID" value="AKB53524.1"/>
    <property type="molecule type" value="Genomic_DNA"/>
</dbReference>
<protein>
    <submittedName>
        <fullName evidence="1">Uncharacterized protein</fullName>
    </submittedName>
</protein>
<dbReference type="KEGG" id="mby:MSBRM_0526"/>
<proteinExistence type="predicted"/>
<reference evidence="1 2" key="1">
    <citation type="submission" date="2014-07" db="EMBL/GenBank/DDBJ databases">
        <title>Methanogenic archaea and the global carbon cycle.</title>
        <authorList>
            <person name="Henriksen J.R."/>
            <person name="Luke J."/>
            <person name="Reinhart S."/>
            <person name="Benedict M.N."/>
            <person name="Youngblut N.D."/>
            <person name="Metcalf M.E."/>
            <person name="Whitaker R.J."/>
            <person name="Metcalf W.W."/>
        </authorList>
    </citation>
    <scope>NUCLEOTIDE SEQUENCE [LARGE SCALE GENOMIC DNA]</scope>
    <source>
        <strain evidence="1 2">MS</strain>
    </source>
</reference>
<sequence>MSPASFTNSAICVPGSMTMKAFFRSVFSVYIAMKHLITFKRYDYRNIVSKNIFDTYFHLSGLKDLSKR</sequence>
<gene>
    <name evidence="1" type="ORF">MSBRM_0526</name>
</gene>
<organism evidence="1 2">
    <name type="scientific">Methanosarcina barkeri MS</name>
    <dbReference type="NCBI Taxonomy" id="1434108"/>
    <lineage>
        <taxon>Archaea</taxon>
        <taxon>Methanobacteriati</taxon>
        <taxon>Methanobacteriota</taxon>
        <taxon>Stenosarchaea group</taxon>
        <taxon>Methanomicrobia</taxon>
        <taxon>Methanosarcinales</taxon>
        <taxon>Methanosarcinaceae</taxon>
        <taxon>Methanosarcina</taxon>
    </lineage>
</organism>
<evidence type="ECO:0000313" key="2">
    <source>
        <dbReference type="Proteomes" id="UP000033033"/>
    </source>
</evidence>
<evidence type="ECO:0000313" key="1">
    <source>
        <dbReference type="EMBL" id="AKB53524.1"/>
    </source>
</evidence>
<dbReference type="HOGENOM" id="CLU_2784040_0_0_2"/>